<evidence type="ECO:0000256" key="4">
    <source>
        <dbReference type="ARBA" id="ARBA00016452"/>
    </source>
</evidence>
<dbReference type="InterPro" id="IPR003544">
    <property type="entry name" value="Cyt_c_biogenesis_CcmB"/>
</dbReference>
<keyword evidence="6" id="KW-1003">Cell membrane</keyword>
<evidence type="ECO:0000256" key="11">
    <source>
        <dbReference type="ARBA" id="ARBA00023136"/>
    </source>
</evidence>
<feature type="transmembrane region" description="Helical" evidence="12">
    <location>
        <begin position="163"/>
        <end position="184"/>
    </location>
</feature>
<dbReference type="GO" id="GO:0017004">
    <property type="term" value="P:cytochrome complex assembly"/>
    <property type="evidence" value="ECO:0007669"/>
    <property type="project" value="UniProtKB-KW"/>
</dbReference>
<dbReference type="PANTHER" id="PTHR30070">
    <property type="entry name" value="HEME EXPORTER PROTEIN B"/>
    <property type="match status" value="1"/>
</dbReference>
<keyword evidence="5" id="KW-0813">Transport</keyword>
<keyword evidence="10 12" id="KW-1133">Transmembrane helix</keyword>
<dbReference type="EMBL" id="PGTN01000040">
    <property type="protein sequence ID" value="PJF47623.1"/>
    <property type="molecule type" value="Genomic_DNA"/>
</dbReference>
<dbReference type="AlphaFoldDB" id="A0A2M8QCU1"/>
<dbReference type="Pfam" id="PF03379">
    <property type="entry name" value="CcmB"/>
    <property type="match status" value="1"/>
</dbReference>
<evidence type="ECO:0000256" key="5">
    <source>
        <dbReference type="ARBA" id="ARBA00022448"/>
    </source>
</evidence>
<dbReference type="GO" id="GO:0015232">
    <property type="term" value="F:heme transmembrane transporter activity"/>
    <property type="evidence" value="ECO:0007669"/>
    <property type="project" value="InterPro"/>
</dbReference>
<dbReference type="PRINTS" id="PR01414">
    <property type="entry name" value="CCMBBIOGNSIS"/>
</dbReference>
<keyword evidence="8 12" id="KW-0812">Transmembrane</keyword>
<keyword evidence="9" id="KW-0201">Cytochrome c-type biogenesis</keyword>
<feature type="transmembrane region" description="Helical" evidence="12">
    <location>
        <begin position="96"/>
        <end position="121"/>
    </location>
</feature>
<evidence type="ECO:0000256" key="7">
    <source>
        <dbReference type="ARBA" id="ARBA00022519"/>
    </source>
</evidence>
<evidence type="ECO:0000256" key="3">
    <source>
        <dbReference type="ARBA" id="ARBA00010544"/>
    </source>
</evidence>
<feature type="transmembrane region" description="Helical" evidence="12">
    <location>
        <begin position="58"/>
        <end position="75"/>
    </location>
</feature>
<evidence type="ECO:0000256" key="2">
    <source>
        <dbReference type="ARBA" id="ARBA00004429"/>
    </source>
</evidence>
<comment type="subcellular location">
    <subcellularLocation>
        <location evidence="2">Cell inner membrane</location>
        <topology evidence="2">Multi-pass membrane protein</topology>
    </subcellularLocation>
</comment>
<comment type="function">
    <text evidence="1">Required for the export of heme to the periplasm for the biogenesis of c-type cytochromes.</text>
</comment>
<evidence type="ECO:0000313" key="13">
    <source>
        <dbReference type="EMBL" id="PJF47623.1"/>
    </source>
</evidence>
<dbReference type="GO" id="GO:1903607">
    <property type="term" value="P:cytochrome c biosynthetic process"/>
    <property type="evidence" value="ECO:0007669"/>
    <property type="project" value="TreeGrafter"/>
</dbReference>
<feature type="transmembrane region" description="Helical" evidence="12">
    <location>
        <begin position="27"/>
        <end position="46"/>
    </location>
</feature>
<name>A0A2M8QCU1_9CHLR</name>
<evidence type="ECO:0000256" key="6">
    <source>
        <dbReference type="ARBA" id="ARBA00022475"/>
    </source>
</evidence>
<evidence type="ECO:0000313" key="14">
    <source>
        <dbReference type="Proteomes" id="UP000230790"/>
    </source>
</evidence>
<dbReference type="InterPro" id="IPR026031">
    <property type="entry name" value="Cyt_c_CcmB_bac"/>
</dbReference>
<feature type="transmembrane region" description="Helical" evidence="12">
    <location>
        <begin position="196"/>
        <end position="218"/>
    </location>
</feature>
<keyword evidence="11 12" id="KW-0472">Membrane</keyword>
<feature type="transmembrane region" description="Helical" evidence="12">
    <location>
        <begin position="133"/>
        <end position="156"/>
    </location>
</feature>
<comment type="similarity">
    <text evidence="3">Belongs to the CcmB/CycW/HelB family.</text>
</comment>
<evidence type="ECO:0000256" key="12">
    <source>
        <dbReference type="SAM" id="Phobius"/>
    </source>
</evidence>
<reference evidence="13 14" key="1">
    <citation type="submission" date="2017-11" db="EMBL/GenBank/DDBJ databases">
        <title>Evolution of Phototrophy in the Chloroflexi Phylum Driven by Horizontal Gene Transfer.</title>
        <authorList>
            <person name="Ward L.M."/>
            <person name="Hemp J."/>
            <person name="Shih P.M."/>
            <person name="Mcglynn S.E."/>
            <person name="Fischer W."/>
        </authorList>
    </citation>
    <scope>NUCLEOTIDE SEQUENCE [LARGE SCALE GENOMIC DNA]</scope>
    <source>
        <strain evidence="13">JP3_7</strain>
    </source>
</reference>
<evidence type="ECO:0000256" key="10">
    <source>
        <dbReference type="ARBA" id="ARBA00022989"/>
    </source>
</evidence>
<dbReference type="GO" id="GO:0005886">
    <property type="term" value="C:plasma membrane"/>
    <property type="evidence" value="ECO:0007669"/>
    <property type="project" value="UniProtKB-SubCell"/>
</dbReference>
<protein>
    <recommendedName>
        <fullName evidence="4">Heme exporter protein B</fullName>
    </recommendedName>
</protein>
<evidence type="ECO:0000256" key="8">
    <source>
        <dbReference type="ARBA" id="ARBA00022692"/>
    </source>
</evidence>
<dbReference type="Proteomes" id="UP000230790">
    <property type="component" value="Unassembled WGS sequence"/>
</dbReference>
<comment type="caution">
    <text evidence="13">The sequence shown here is derived from an EMBL/GenBank/DDBJ whole genome shotgun (WGS) entry which is preliminary data.</text>
</comment>
<proteinExistence type="inferred from homology"/>
<organism evidence="13 14">
    <name type="scientific">Candidatus Thermofonsia Clade 3 bacterium</name>
    <dbReference type="NCBI Taxonomy" id="2364212"/>
    <lineage>
        <taxon>Bacteria</taxon>
        <taxon>Bacillati</taxon>
        <taxon>Chloroflexota</taxon>
        <taxon>Candidatus Thermofontia</taxon>
        <taxon>Candidatus Thermofonsia Clade 3</taxon>
    </lineage>
</organism>
<dbReference type="PIRSF" id="PIRSF002764">
    <property type="entry name" value="CcmB"/>
    <property type="match status" value="1"/>
</dbReference>
<dbReference type="PANTHER" id="PTHR30070:SF1">
    <property type="entry name" value="CYTOCHROME C BIOGENESIS B-RELATED"/>
    <property type="match status" value="1"/>
</dbReference>
<gene>
    <name evidence="13" type="ORF">CUN48_07615</name>
</gene>
<sequence>MPTALRQIAAIIRKDILLELRTRESTTAMVVFAVMAIVMFNFALRLRVDTFRPLTPGVLWVTLVFAGTLGLSRSMSSEQINQCMDGLLLAPCDRSVIFAGKAIANVIFTLAVALLVTPIMAILFDETLMQPGVWLVVLLGVIGYAGAGTLIATMAASTRAREVFLPILLFPLALPLLVAAVIATSGFLDRLPLGEFAAWIGVELAFIVIFWTAGTLLFEYLAEG</sequence>
<evidence type="ECO:0000256" key="1">
    <source>
        <dbReference type="ARBA" id="ARBA00002442"/>
    </source>
</evidence>
<accession>A0A2M8QCU1</accession>
<evidence type="ECO:0000256" key="9">
    <source>
        <dbReference type="ARBA" id="ARBA00022748"/>
    </source>
</evidence>
<keyword evidence="7" id="KW-0997">Cell inner membrane</keyword>